<dbReference type="GO" id="GO:0008198">
    <property type="term" value="F:ferrous iron binding"/>
    <property type="evidence" value="ECO:0007669"/>
    <property type="project" value="TreeGrafter"/>
</dbReference>
<dbReference type="Pfam" id="PF00210">
    <property type="entry name" value="Ferritin"/>
    <property type="match status" value="1"/>
</dbReference>
<organism evidence="8">
    <name type="scientific">Panstrongylus lignarius</name>
    <dbReference type="NCBI Taxonomy" id="156445"/>
    <lineage>
        <taxon>Eukaryota</taxon>
        <taxon>Metazoa</taxon>
        <taxon>Ecdysozoa</taxon>
        <taxon>Arthropoda</taxon>
        <taxon>Hexapoda</taxon>
        <taxon>Insecta</taxon>
        <taxon>Pterygota</taxon>
        <taxon>Neoptera</taxon>
        <taxon>Paraneoptera</taxon>
        <taxon>Hemiptera</taxon>
        <taxon>Heteroptera</taxon>
        <taxon>Panheteroptera</taxon>
        <taxon>Cimicomorpha</taxon>
        <taxon>Reduviidae</taxon>
        <taxon>Triatominae</taxon>
        <taxon>Panstrongylus</taxon>
    </lineage>
</organism>
<proteinExistence type="inferred from homology"/>
<dbReference type="SUPFAM" id="SSF47240">
    <property type="entry name" value="Ferritin-like"/>
    <property type="match status" value="1"/>
</dbReference>
<comment type="similarity">
    <text evidence="1 5">Belongs to the ferritin family.</text>
</comment>
<dbReference type="PANTHER" id="PTHR11431:SF51">
    <property type="entry name" value="FERRITIN"/>
    <property type="match status" value="1"/>
</dbReference>
<evidence type="ECO:0000256" key="4">
    <source>
        <dbReference type="ARBA" id="ARBA00023004"/>
    </source>
</evidence>
<reference evidence="8" key="1">
    <citation type="journal article" date="2018" name="PLoS Negl. Trop. Dis.">
        <title>An insight into the salivary gland and fat body transcriptome of Panstrongylus lignarius (Hemiptera: Heteroptera), the main vector of Chagas disease in Peru.</title>
        <authorList>
            <person name="Nevoa J.C."/>
            <person name="Mendes M.T."/>
            <person name="da Silva M.V."/>
            <person name="Soares S.C."/>
            <person name="Oliveira C.J.F."/>
            <person name="Ribeiro J.M.C."/>
        </authorList>
    </citation>
    <scope>NUCLEOTIDE SEQUENCE</scope>
</reference>
<dbReference type="InterPro" id="IPR012347">
    <property type="entry name" value="Ferritin-like"/>
</dbReference>
<dbReference type="AlphaFoldDB" id="A0A224XW38"/>
<dbReference type="InterPro" id="IPR009040">
    <property type="entry name" value="Ferritin-like_diiron"/>
</dbReference>
<evidence type="ECO:0000256" key="5">
    <source>
        <dbReference type="RuleBase" id="RU361145"/>
    </source>
</evidence>
<dbReference type="CDD" id="cd01056">
    <property type="entry name" value="Euk_Ferritin"/>
    <property type="match status" value="1"/>
</dbReference>
<dbReference type="Gene3D" id="1.20.1260.10">
    <property type="match status" value="1"/>
</dbReference>
<dbReference type="PROSITE" id="PS50905">
    <property type="entry name" value="FERRITIN_LIKE"/>
    <property type="match status" value="1"/>
</dbReference>
<evidence type="ECO:0000256" key="6">
    <source>
        <dbReference type="SAM" id="SignalP"/>
    </source>
</evidence>
<evidence type="ECO:0000256" key="1">
    <source>
        <dbReference type="ARBA" id="ARBA00007513"/>
    </source>
</evidence>
<keyword evidence="4 5" id="KW-0408">Iron</keyword>
<dbReference type="InterPro" id="IPR001519">
    <property type="entry name" value="Ferritin"/>
</dbReference>
<feature type="signal peptide" evidence="6">
    <location>
        <begin position="1"/>
        <end position="17"/>
    </location>
</feature>
<dbReference type="InterPro" id="IPR009078">
    <property type="entry name" value="Ferritin-like_SF"/>
</dbReference>
<dbReference type="GO" id="GO:0006826">
    <property type="term" value="P:iron ion transport"/>
    <property type="evidence" value="ECO:0007669"/>
    <property type="project" value="InterPro"/>
</dbReference>
<feature type="chain" id="PRO_5013166518" description="Ferritin" evidence="6">
    <location>
        <begin position="18"/>
        <end position="222"/>
    </location>
</feature>
<evidence type="ECO:0000256" key="3">
    <source>
        <dbReference type="ARBA" id="ARBA00022723"/>
    </source>
</evidence>
<protein>
    <recommendedName>
        <fullName evidence="5">Ferritin</fullName>
    </recommendedName>
</protein>
<keyword evidence="6" id="KW-0732">Signal</keyword>
<dbReference type="EMBL" id="GFTR01003736">
    <property type="protein sequence ID" value="JAW12690.1"/>
    <property type="molecule type" value="Transcribed_RNA"/>
</dbReference>
<evidence type="ECO:0000313" key="8">
    <source>
        <dbReference type="EMBL" id="JAW12690.1"/>
    </source>
</evidence>
<accession>A0A224XW38</accession>
<dbReference type="PANTHER" id="PTHR11431">
    <property type="entry name" value="FERRITIN"/>
    <property type="match status" value="1"/>
</dbReference>
<name>A0A224XW38_9HEMI</name>
<dbReference type="GO" id="GO:0006879">
    <property type="term" value="P:intracellular iron ion homeostasis"/>
    <property type="evidence" value="ECO:0007669"/>
    <property type="project" value="UniProtKB-KW"/>
</dbReference>
<dbReference type="InterPro" id="IPR008331">
    <property type="entry name" value="Ferritin_DPS_dom"/>
</dbReference>
<keyword evidence="2 5" id="KW-0409">Iron storage</keyword>
<dbReference type="GO" id="GO:0008199">
    <property type="term" value="F:ferric iron binding"/>
    <property type="evidence" value="ECO:0007669"/>
    <property type="project" value="InterPro"/>
</dbReference>
<comment type="function">
    <text evidence="5">Stores iron in a soluble, non-toxic, readily available form. Important for iron homeostasis. Iron is taken up in the ferrous form and deposited as ferric hydroxides after oxidation.</text>
</comment>
<keyword evidence="3 5" id="KW-0479">Metal-binding</keyword>
<evidence type="ECO:0000256" key="2">
    <source>
        <dbReference type="ARBA" id="ARBA00022434"/>
    </source>
</evidence>
<sequence length="222" mass="26124">MRAIYIIYLAFISFTNAQFCYQDIHTGCTFPNEQIQNCHARYSAVEHVVPDLQSYIMHHLHHSFQYLLMSTNFATYESNREGFAKLFRKFSDSTWDDAIDLIKYINKRGGNMDFNTPVPAEHDHGLNKNFNMFELESLSIALDMYKSLASKAHRIHSDVTRRREEYHDAETLSYMENKFVHKHADRIRELAGYSNDLSNMLLKGENPHLSLFLFDEYLHKQV</sequence>
<evidence type="ECO:0000259" key="7">
    <source>
        <dbReference type="PROSITE" id="PS50905"/>
    </source>
</evidence>
<dbReference type="GO" id="GO:0005737">
    <property type="term" value="C:cytoplasm"/>
    <property type="evidence" value="ECO:0007669"/>
    <property type="project" value="TreeGrafter"/>
</dbReference>
<feature type="domain" description="Ferritin-like diiron" evidence="7">
    <location>
        <begin position="42"/>
        <end position="201"/>
    </location>
</feature>